<reference evidence="2" key="1">
    <citation type="submission" date="2017-03" db="EMBL/GenBank/DDBJ databases">
        <title>The mitochondrial genome of the carnivorous plant Utricularia reniformis (Lentibulariaceae): structure, comparative analysis and evolutionary landmarks.</title>
        <authorList>
            <person name="Silva S.R."/>
            <person name="Alvarenga D.O."/>
            <person name="Michael T.P."/>
            <person name="Miranda V.F.O."/>
            <person name="Varani A.M."/>
        </authorList>
    </citation>
    <scope>NUCLEOTIDE SEQUENCE</scope>
</reference>
<dbReference type="AlphaFoldDB" id="A0A1Y0AYX3"/>
<proteinExistence type="predicted"/>
<gene>
    <name evidence="2" type="ORF">AEK19_MT1254</name>
</gene>
<organism evidence="2">
    <name type="scientific">Utricularia reniformis</name>
    <dbReference type="NCBI Taxonomy" id="192314"/>
    <lineage>
        <taxon>Eukaryota</taxon>
        <taxon>Viridiplantae</taxon>
        <taxon>Streptophyta</taxon>
        <taxon>Embryophyta</taxon>
        <taxon>Tracheophyta</taxon>
        <taxon>Spermatophyta</taxon>
        <taxon>Magnoliopsida</taxon>
        <taxon>eudicotyledons</taxon>
        <taxon>Gunneridae</taxon>
        <taxon>Pentapetalae</taxon>
        <taxon>asterids</taxon>
        <taxon>lamiids</taxon>
        <taxon>Lamiales</taxon>
        <taxon>Lentibulariaceae</taxon>
        <taxon>Utricularia</taxon>
    </lineage>
</organism>
<name>A0A1Y0AYX3_9LAMI</name>
<evidence type="ECO:0000256" key="1">
    <source>
        <dbReference type="SAM" id="MobiDB-lite"/>
    </source>
</evidence>
<protein>
    <submittedName>
        <fullName evidence="2">Uncharacterized protein</fullName>
    </submittedName>
</protein>
<keyword evidence="2" id="KW-0496">Mitochondrion</keyword>
<feature type="region of interest" description="Disordered" evidence="1">
    <location>
        <begin position="1"/>
        <end position="23"/>
    </location>
</feature>
<sequence>MAAVEREIDDHEVHAHDEQAKPKVAPKFLSKTSANLCLREDSSFTSGQQEASDSRGYLSTYRDVAPVAALRSPGATLLPRQLRSEKYTQLENSSQK</sequence>
<dbReference type="EMBL" id="KY774314">
    <property type="protein sequence ID" value="ART30362.1"/>
    <property type="molecule type" value="Genomic_DNA"/>
</dbReference>
<evidence type="ECO:0000313" key="2">
    <source>
        <dbReference type="EMBL" id="ART30362.1"/>
    </source>
</evidence>
<accession>A0A1Y0AYX3</accession>
<feature type="compositionally biased region" description="Basic and acidic residues" evidence="1">
    <location>
        <begin position="1"/>
        <end position="21"/>
    </location>
</feature>
<geneLocation type="mitochondrion" evidence="2"/>